<dbReference type="GO" id="GO:0008395">
    <property type="term" value="F:steroid hydroxylase activity"/>
    <property type="evidence" value="ECO:0007669"/>
    <property type="project" value="TreeGrafter"/>
</dbReference>
<keyword evidence="2" id="KW-0349">Heme</keyword>
<protein>
    <submittedName>
        <fullName evidence="7">CSON009397 protein</fullName>
    </submittedName>
</protein>
<dbReference type="InterPro" id="IPR036396">
    <property type="entry name" value="Cyt_P450_sf"/>
</dbReference>
<dbReference type="SUPFAM" id="SSF48264">
    <property type="entry name" value="Cytochrome P450"/>
    <property type="match status" value="1"/>
</dbReference>
<evidence type="ECO:0000256" key="4">
    <source>
        <dbReference type="ARBA" id="ARBA00023002"/>
    </source>
</evidence>
<dbReference type="Gene3D" id="1.10.630.10">
    <property type="entry name" value="Cytochrome P450"/>
    <property type="match status" value="1"/>
</dbReference>
<dbReference type="EMBL" id="UFQS01000372">
    <property type="protein sequence ID" value="SSX03272.1"/>
    <property type="molecule type" value="Genomic_DNA"/>
</dbReference>
<keyword evidence="6" id="KW-0503">Monooxygenase</keyword>
<evidence type="ECO:0000256" key="6">
    <source>
        <dbReference type="ARBA" id="ARBA00023033"/>
    </source>
</evidence>
<evidence type="ECO:0000256" key="2">
    <source>
        <dbReference type="ARBA" id="ARBA00022617"/>
    </source>
</evidence>
<dbReference type="PANTHER" id="PTHR24302:SF15">
    <property type="entry name" value="FATTY-ACID PEROXYGENASE"/>
    <property type="match status" value="1"/>
</dbReference>
<name>A0A336KH57_CULSO</name>
<comment type="similarity">
    <text evidence="1">Belongs to the cytochrome P450 family.</text>
</comment>
<sequence>MRALNSLLYLDGTLKESLRMYPIFPMVSKQCVEDVHFKGMFIPKETLIITAFYPNHMDEKFVL</sequence>
<evidence type="ECO:0000313" key="8">
    <source>
        <dbReference type="EMBL" id="SSX23638.1"/>
    </source>
</evidence>
<dbReference type="EMBL" id="UFQT01000372">
    <property type="protein sequence ID" value="SSX23638.1"/>
    <property type="molecule type" value="Genomic_DNA"/>
</dbReference>
<gene>
    <name evidence="7" type="primary">CSON009397</name>
</gene>
<dbReference type="VEuPathDB" id="VectorBase:CSON009397"/>
<dbReference type="GO" id="GO:0020037">
    <property type="term" value="F:heme binding"/>
    <property type="evidence" value="ECO:0007669"/>
    <property type="project" value="InterPro"/>
</dbReference>
<dbReference type="AlphaFoldDB" id="A0A336KH57"/>
<dbReference type="InterPro" id="IPR001128">
    <property type="entry name" value="Cyt_P450"/>
</dbReference>
<keyword evidence="3" id="KW-0479">Metal-binding</keyword>
<evidence type="ECO:0000313" key="7">
    <source>
        <dbReference type="EMBL" id="SSX03272.1"/>
    </source>
</evidence>
<keyword evidence="5" id="KW-0408">Iron</keyword>
<dbReference type="GO" id="GO:0016705">
    <property type="term" value="F:oxidoreductase activity, acting on paired donors, with incorporation or reduction of molecular oxygen"/>
    <property type="evidence" value="ECO:0007669"/>
    <property type="project" value="InterPro"/>
</dbReference>
<evidence type="ECO:0000256" key="5">
    <source>
        <dbReference type="ARBA" id="ARBA00023004"/>
    </source>
</evidence>
<dbReference type="PANTHER" id="PTHR24302">
    <property type="entry name" value="CYTOCHROME P450 FAMILY 3"/>
    <property type="match status" value="1"/>
</dbReference>
<dbReference type="InterPro" id="IPR050705">
    <property type="entry name" value="Cytochrome_P450_3A"/>
</dbReference>
<reference evidence="7" key="1">
    <citation type="submission" date="2018-04" db="EMBL/GenBank/DDBJ databases">
        <authorList>
            <person name="Go L.Y."/>
            <person name="Mitchell J.A."/>
        </authorList>
    </citation>
    <scope>NUCLEOTIDE SEQUENCE</scope>
    <source>
        <tissue evidence="7">Whole organism</tissue>
    </source>
</reference>
<dbReference type="Pfam" id="PF00067">
    <property type="entry name" value="p450"/>
    <property type="match status" value="1"/>
</dbReference>
<reference evidence="8" key="2">
    <citation type="submission" date="2018-07" db="EMBL/GenBank/DDBJ databases">
        <authorList>
            <person name="Quirk P.G."/>
            <person name="Krulwich T.A."/>
        </authorList>
    </citation>
    <scope>NUCLEOTIDE SEQUENCE</scope>
</reference>
<evidence type="ECO:0000256" key="1">
    <source>
        <dbReference type="ARBA" id="ARBA00010617"/>
    </source>
</evidence>
<proteinExistence type="inferred from homology"/>
<evidence type="ECO:0000256" key="3">
    <source>
        <dbReference type="ARBA" id="ARBA00022723"/>
    </source>
</evidence>
<dbReference type="GO" id="GO:0005506">
    <property type="term" value="F:iron ion binding"/>
    <property type="evidence" value="ECO:0007669"/>
    <property type="project" value="InterPro"/>
</dbReference>
<keyword evidence="4" id="KW-0560">Oxidoreductase</keyword>
<organism evidence="7">
    <name type="scientific">Culicoides sonorensis</name>
    <name type="common">Biting midge</name>
    <dbReference type="NCBI Taxonomy" id="179676"/>
    <lineage>
        <taxon>Eukaryota</taxon>
        <taxon>Metazoa</taxon>
        <taxon>Ecdysozoa</taxon>
        <taxon>Arthropoda</taxon>
        <taxon>Hexapoda</taxon>
        <taxon>Insecta</taxon>
        <taxon>Pterygota</taxon>
        <taxon>Neoptera</taxon>
        <taxon>Endopterygota</taxon>
        <taxon>Diptera</taxon>
        <taxon>Nematocera</taxon>
        <taxon>Chironomoidea</taxon>
        <taxon>Ceratopogonidae</taxon>
        <taxon>Ceratopogoninae</taxon>
        <taxon>Culicoides</taxon>
        <taxon>Monoculicoides</taxon>
    </lineage>
</organism>
<accession>A0A336KH57</accession>